<feature type="transmembrane region" description="Helical" evidence="5">
    <location>
        <begin position="71"/>
        <end position="90"/>
    </location>
</feature>
<evidence type="ECO:0000313" key="8">
    <source>
        <dbReference type="Proteomes" id="UP001179952"/>
    </source>
</evidence>
<evidence type="ECO:0000256" key="3">
    <source>
        <dbReference type="ARBA" id="ARBA00022989"/>
    </source>
</evidence>
<name>A0AAV9A143_ACOGR</name>
<dbReference type="InterPro" id="IPR004342">
    <property type="entry name" value="EXS_C"/>
</dbReference>
<keyword evidence="3 5" id="KW-1133">Transmembrane helix</keyword>
<keyword evidence="4 5" id="KW-0472">Membrane</keyword>
<accession>A0AAV9A143</accession>
<dbReference type="EMBL" id="JAUJYN010000037">
    <property type="protein sequence ID" value="KAK1257665.1"/>
    <property type="molecule type" value="Genomic_DNA"/>
</dbReference>
<dbReference type="Proteomes" id="UP001179952">
    <property type="component" value="Unassembled WGS sequence"/>
</dbReference>
<evidence type="ECO:0000256" key="4">
    <source>
        <dbReference type="ARBA" id="ARBA00023136"/>
    </source>
</evidence>
<dbReference type="GO" id="GO:0016036">
    <property type="term" value="P:cellular response to phosphate starvation"/>
    <property type="evidence" value="ECO:0007669"/>
    <property type="project" value="InterPro"/>
</dbReference>
<feature type="transmembrane region" description="Helical" evidence="5">
    <location>
        <begin position="36"/>
        <end position="59"/>
    </location>
</feature>
<dbReference type="InterPro" id="IPR052486">
    <property type="entry name" value="PHO1"/>
</dbReference>
<evidence type="ECO:0000256" key="1">
    <source>
        <dbReference type="ARBA" id="ARBA00004141"/>
    </source>
</evidence>
<organism evidence="7 8">
    <name type="scientific">Acorus gramineus</name>
    <name type="common">Dwarf sweet flag</name>
    <dbReference type="NCBI Taxonomy" id="55184"/>
    <lineage>
        <taxon>Eukaryota</taxon>
        <taxon>Viridiplantae</taxon>
        <taxon>Streptophyta</taxon>
        <taxon>Embryophyta</taxon>
        <taxon>Tracheophyta</taxon>
        <taxon>Spermatophyta</taxon>
        <taxon>Magnoliopsida</taxon>
        <taxon>Liliopsida</taxon>
        <taxon>Acoraceae</taxon>
        <taxon>Acorus</taxon>
    </lineage>
</organism>
<comment type="caution">
    <text evidence="7">The sequence shown here is derived from an EMBL/GenBank/DDBJ whole genome shotgun (WGS) entry which is preliminary data.</text>
</comment>
<dbReference type="PANTHER" id="PTHR48477:SF1">
    <property type="entry name" value="PHOSPHATE TRANSPORTER PHO1"/>
    <property type="match status" value="1"/>
</dbReference>
<feature type="domain" description="EXS" evidence="6">
    <location>
        <begin position="2"/>
        <end position="179"/>
    </location>
</feature>
<keyword evidence="2 5" id="KW-0812">Transmembrane</keyword>
<proteinExistence type="predicted"/>
<reference evidence="7" key="1">
    <citation type="journal article" date="2023" name="Nat. Commun.">
        <title>Diploid and tetraploid genomes of Acorus and the evolution of monocots.</title>
        <authorList>
            <person name="Ma L."/>
            <person name="Liu K.W."/>
            <person name="Li Z."/>
            <person name="Hsiao Y.Y."/>
            <person name="Qi Y."/>
            <person name="Fu T."/>
            <person name="Tang G.D."/>
            <person name="Zhang D."/>
            <person name="Sun W.H."/>
            <person name="Liu D.K."/>
            <person name="Li Y."/>
            <person name="Chen G.Z."/>
            <person name="Liu X.D."/>
            <person name="Liao X.Y."/>
            <person name="Jiang Y.T."/>
            <person name="Yu X."/>
            <person name="Hao Y."/>
            <person name="Huang J."/>
            <person name="Zhao X.W."/>
            <person name="Ke S."/>
            <person name="Chen Y.Y."/>
            <person name="Wu W.L."/>
            <person name="Hsu J.L."/>
            <person name="Lin Y.F."/>
            <person name="Huang M.D."/>
            <person name="Li C.Y."/>
            <person name="Huang L."/>
            <person name="Wang Z.W."/>
            <person name="Zhao X."/>
            <person name="Zhong W.Y."/>
            <person name="Peng D.H."/>
            <person name="Ahmad S."/>
            <person name="Lan S."/>
            <person name="Zhang J.S."/>
            <person name="Tsai W.C."/>
            <person name="Van de Peer Y."/>
            <person name="Liu Z.J."/>
        </authorList>
    </citation>
    <scope>NUCLEOTIDE SEQUENCE</scope>
    <source>
        <strain evidence="7">SCP</strain>
    </source>
</reference>
<dbReference type="PANTHER" id="PTHR48477">
    <property type="entry name" value="PHOSPHATE TRANSPORTER PHO1"/>
    <property type="match status" value="1"/>
</dbReference>
<evidence type="ECO:0000256" key="2">
    <source>
        <dbReference type="ARBA" id="ARBA00022692"/>
    </source>
</evidence>
<gene>
    <name evidence="7" type="ORF">QJS04_geneDACA024558</name>
</gene>
<comment type="subcellular location">
    <subcellularLocation>
        <location evidence="1">Membrane</location>
        <topology evidence="1">Multi-pass membrane protein</topology>
    </subcellularLocation>
</comment>
<reference evidence="7" key="2">
    <citation type="submission" date="2023-06" db="EMBL/GenBank/DDBJ databases">
        <authorList>
            <person name="Ma L."/>
            <person name="Liu K.-W."/>
            <person name="Li Z."/>
            <person name="Hsiao Y.-Y."/>
            <person name="Qi Y."/>
            <person name="Fu T."/>
            <person name="Tang G."/>
            <person name="Zhang D."/>
            <person name="Sun W.-H."/>
            <person name="Liu D.-K."/>
            <person name="Li Y."/>
            <person name="Chen G.-Z."/>
            <person name="Liu X.-D."/>
            <person name="Liao X.-Y."/>
            <person name="Jiang Y.-T."/>
            <person name="Yu X."/>
            <person name="Hao Y."/>
            <person name="Huang J."/>
            <person name="Zhao X.-W."/>
            <person name="Ke S."/>
            <person name="Chen Y.-Y."/>
            <person name="Wu W.-L."/>
            <person name="Hsu J.-L."/>
            <person name="Lin Y.-F."/>
            <person name="Huang M.-D."/>
            <person name="Li C.-Y."/>
            <person name="Huang L."/>
            <person name="Wang Z.-W."/>
            <person name="Zhao X."/>
            <person name="Zhong W.-Y."/>
            <person name="Peng D.-H."/>
            <person name="Ahmad S."/>
            <person name="Lan S."/>
            <person name="Zhang J.-S."/>
            <person name="Tsai W.-C."/>
            <person name="Van De Peer Y."/>
            <person name="Liu Z.-J."/>
        </authorList>
    </citation>
    <scope>NUCLEOTIDE SEQUENCE</scope>
    <source>
        <strain evidence="7">SCP</strain>
        <tissue evidence="7">Leaves</tissue>
    </source>
</reference>
<evidence type="ECO:0000259" key="6">
    <source>
        <dbReference type="Pfam" id="PF03124"/>
    </source>
</evidence>
<feature type="transmembrane region" description="Helical" evidence="5">
    <location>
        <begin position="162"/>
        <end position="185"/>
    </location>
</feature>
<dbReference type="Pfam" id="PF03124">
    <property type="entry name" value="EXS"/>
    <property type="match status" value="1"/>
</dbReference>
<dbReference type="AlphaFoldDB" id="A0AAV9A143"/>
<keyword evidence="8" id="KW-1185">Reference proteome</keyword>
<dbReference type="GO" id="GO:0016020">
    <property type="term" value="C:membrane"/>
    <property type="evidence" value="ECO:0007669"/>
    <property type="project" value="UniProtKB-SubCell"/>
</dbReference>
<evidence type="ECO:0000313" key="7">
    <source>
        <dbReference type="EMBL" id="KAK1257665.1"/>
    </source>
</evidence>
<sequence>MYIYGWDLYAWSKTGVNHYFILEIKYPKKAYNYQNAWCSSTFLIFITVSILLIHLVFFMTNDTMHGLLNRYLGAIVLLYVTSLLCPLDVFHRSTRWCFLRVFWKIVFSPFYKVHPMQFLMAGQLISMIPMFKDIEFIACYFFGRGHTRHSYEACNFTEVHKFYFYIIAYFPYVSQIIQVNFHILAFV</sequence>
<protein>
    <submittedName>
        <fullName evidence="7">Phosphate transporter PHO1-3</fullName>
    </submittedName>
</protein>
<feature type="transmembrane region" description="Helical" evidence="5">
    <location>
        <begin position="120"/>
        <end position="142"/>
    </location>
</feature>
<evidence type="ECO:0000256" key="5">
    <source>
        <dbReference type="SAM" id="Phobius"/>
    </source>
</evidence>